<feature type="repeat" description="ANK" evidence="3">
    <location>
        <begin position="142"/>
        <end position="174"/>
    </location>
</feature>
<evidence type="ECO:0000256" key="3">
    <source>
        <dbReference type="PROSITE-ProRule" id="PRU00023"/>
    </source>
</evidence>
<organism evidence="4 5">
    <name type="scientific">Serratia fonticola</name>
    <dbReference type="NCBI Taxonomy" id="47917"/>
    <lineage>
        <taxon>Bacteria</taxon>
        <taxon>Pseudomonadati</taxon>
        <taxon>Pseudomonadota</taxon>
        <taxon>Gammaproteobacteria</taxon>
        <taxon>Enterobacterales</taxon>
        <taxon>Yersiniaceae</taxon>
        <taxon>Serratia</taxon>
    </lineage>
</organism>
<feature type="repeat" description="ANK" evidence="3">
    <location>
        <begin position="175"/>
        <end position="207"/>
    </location>
</feature>
<proteinExistence type="predicted"/>
<dbReference type="Pfam" id="PF12796">
    <property type="entry name" value="Ank_2"/>
    <property type="match status" value="1"/>
</dbReference>
<dbReference type="PROSITE" id="PS50297">
    <property type="entry name" value="ANK_REP_REGION"/>
    <property type="match status" value="2"/>
</dbReference>
<dbReference type="RefSeq" id="WP_141132795.1">
    <property type="nucleotide sequence ID" value="NZ_CAMISF010000002.1"/>
</dbReference>
<gene>
    <name evidence="4" type="ORF">NCTC13193_04490</name>
</gene>
<feature type="repeat" description="ANK" evidence="3">
    <location>
        <begin position="108"/>
        <end position="140"/>
    </location>
</feature>
<evidence type="ECO:0000313" key="5">
    <source>
        <dbReference type="Proteomes" id="UP000270487"/>
    </source>
</evidence>
<sequence>MPKRWCRGCWIAALVLPLFGIAGLLMVAKEHFMEQQNSPFAGTDVLSLSQAVAEDDVWQISQQATAERQHVRGDLQITLLQWAILQQRPGSVQALIQAGADIGQPGMEGNGVLHTAAMVKDAQYLRLLLQQAPQVNMRNLVTGATPLAAAVLAGREEQVRMLLNAGADSTLSDRVGDTPLHLAAKINAPQLALLLLQTGADAKAQNQQGRTFQYYFTQTPVHLQNSELREQYRQLESWLKSQQLAGHYTQP</sequence>
<dbReference type="PROSITE" id="PS50088">
    <property type="entry name" value="ANK_REPEAT"/>
    <property type="match status" value="3"/>
</dbReference>
<dbReference type="Proteomes" id="UP000270487">
    <property type="component" value="Chromosome"/>
</dbReference>
<evidence type="ECO:0000256" key="2">
    <source>
        <dbReference type="ARBA" id="ARBA00023043"/>
    </source>
</evidence>
<dbReference type="SMART" id="SM00248">
    <property type="entry name" value="ANK"/>
    <property type="match status" value="4"/>
</dbReference>
<dbReference type="EMBL" id="LR134492">
    <property type="protein sequence ID" value="VEI74111.1"/>
    <property type="molecule type" value="Genomic_DNA"/>
</dbReference>
<keyword evidence="1" id="KW-0677">Repeat</keyword>
<evidence type="ECO:0000313" key="4">
    <source>
        <dbReference type="EMBL" id="VEI74111.1"/>
    </source>
</evidence>
<reference evidence="4 5" key="1">
    <citation type="submission" date="2018-12" db="EMBL/GenBank/DDBJ databases">
        <authorList>
            <consortium name="Pathogen Informatics"/>
        </authorList>
    </citation>
    <scope>NUCLEOTIDE SEQUENCE [LARGE SCALE GENOMIC DNA]</scope>
    <source>
        <strain evidence="4 5">NCTC13193</strain>
    </source>
</reference>
<dbReference type="InterPro" id="IPR036770">
    <property type="entry name" value="Ankyrin_rpt-contain_sf"/>
</dbReference>
<accession>A0A3S4XT28</accession>
<keyword evidence="2 3" id="KW-0040">ANK repeat</keyword>
<dbReference type="GO" id="GO:0004842">
    <property type="term" value="F:ubiquitin-protein transferase activity"/>
    <property type="evidence" value="ECO:0007669"/>
    <property type="project" value="TreeGrafter"/>
</dbReference>
<name>A0A3S4XT28_SERFO</name>
<evidence type="ECO:0000256" key="1">
    <source>
        <dbReference type="ARBA" id="ARBA00022737"/>
    </source>
</evidence>
<protein>
    <submittedName>
        <fullName evidence="4">Ribulose-5-phosphate 4-epimerase and related epimerases and aldolases</fullName>
    </submittedName>
</protein>
<dbReference type="SUPFAM" id="SSF48403">
    <property type="entry name" value="Ankyrin repeat"/>
    <property type="match status" value="1"/>
</dbReference>
<dbReference type="AlphaFoldDB" id="A0A3S4XT28"/>
<dbReference type="PANTHER" id="PTHR24171">
    <property type="entry name" value="ANKYRIN REPEAT DOMAIN-CONTAINING PROTEIN 39-RELATED"/>
    <property type="match status" value="1"/>
</dbReference>
<dbReference type="Gene3D" id="1.25.40.20">
    <property type="entry name" value="Ankyrin repeat-containing domain"/>
    <property type="match status" value="2"/>
</dbReference>
<dbReference type="PANTHER" id="PTHR24171:SF8">
    <property type="entry name" value="BRCA1-ASSOCIATED RING DOMAIN PROTEIN 1"/>
    <property type="match status" value="1"/>
</dbReference>
<dbReference type="InterPro" id="IPR002110">
    <property type="entry name" value="Ankyrin_rpt"/>
</dbReference>
<dbReference type="GO" id="GO:0085020">
    <property type="term" value="P:protein K6-linked ubiquitination"/>
    <property type="evidence" value="ECO:0007669"/>
    <property type="project" value="TreeGrafter"/>
</dbReference>